<reference evidence="6 7" key="1">
    <citation type="journal article" date="2011" name="Proc. Natl. Acad. Sci. U.S.A.">
        <title>Evolutionary erosion of yeast sex chromosomes by mating-type switching accidents.</title>
        <authorList>
            <person name="Gordon J.L."/>
            <person name="Armisen D."/>
            <person name="Proux-Wera E."/>
            <person name="Oheigeartaigh S.S."/>
            <person name="Byrne K.P."/>
            <person name="Wolfe K.H."/>
        </authorList>
    </citation>
    <scope>NUCLEOTIDE SEQUENCE [LARGE SCALE GENOMIC DNA]</scope>
    <source>
        <strain evidence="7">ATCC MYA-139 / BCRC 22969 / CBS 8797 / CCRC 22969 / KCTC 17520 / NBRC 10181 / NCYC 3082</strain>
    </source>
</reference>
<evidence type="ECO:0000256" key="2">
    <source>
        <dbReference type="ARBA" id="ARBA00022692"/>
    </source>
</evidence>
<evidence type="ECO:0000256" key="1">
    <source>
        <dbReference type="ARBA" id="ARBA00004141"/>
    </source>
</evidence>
<dbReference type="AlphaFoldDB" id="J7RPI9"/>
<dbReference type="Proteomes" id="UP000006310">
    <property type="component" value="Chromosome 8"/>
</dbReference>
<dbReference type="HOGENOM" id="CLU_103851_1_1_1"/>
<dbReference type="OrthoDB" id="63113at2759"/>
<organism evidence="6 7">
    <name type="scientific">Huiozyma naganishii (strain ATCC MYA-139 / BCRC 22969 / CBS 8797 / KCTC 17520 / NBRC 10181 / NCYC 3082 / Yp74L-3)</name>
    <name type="common">Yeast</name>
    <name type="synonym">Kazachstania naganishii</name>
    <dbReference type="NCBI Taxonomy" id="1071383"/>
    <lineage>
        <taxon>Eukaryota</taxon>
        <taxon>Fungi</taxon>
        <taxon>Dikarya</taxon>
        <taxon>Ascomycota</taxon>
        <taxon>Saccharomycotina</taxon>
        <taxon>Saccharomycetes</taxon>
        <taxon>Saccharomycetales</taxon>
        <taxon>Saccharomycetaceae</taxon>
        <taxon>Huiozyma</taxon>
    </lineage>
</organism>
<dbReference type="KEGG" id="kng:KNAG_0H02140"/>
<keyword evidence="2 5" id="KW-0812">Transmembrane</keyword>
<keyword evidence="7" id="KW-1185">Reference proteome</keyword>
<comment type="similarity">
    <text evidence="5">Belongs to the PRA1 family.</text>
</comment>
<keyword evidence="3 5" id="KW-1133">Transmembrane helix</keyword>
<evidence type="ECO:0000313" key="6">
    <source>
        <dbReference type="EMBL" id="CCK71628.1"/>
    </source>
</evidence>
<dbReference type="RefSeq" id="XP_022465873.1">
    <property type="nucleotide sequence ID" value="XM_022609481.1"/>
</dbReference>
<dbReference type="GO" id="GO:0006888">
    <property type="term" value="P:endoplasmic reticulum to Golgi vesicle-mediated transport"/>
    <property type="evidence" value="ECO:0007669"/>
    <property type="project" value="EnsemblFungi"/>
</dbReference>
<dbReference type="OMA" id="PWTVFFN"/>
<reference evidence="7" key="2">
    <citation type="submission" date="2012-08" db="EMBL/GenBank/DDBJ databases">
        <title>Genome sequence of Kazachstania naganishii.</title>
        <authorList>
            <person name="Gordon J.L."/>
            <person name="Armisen D."/>
            <person name="Proux-Wera E."/>
            <person name="OhEigeartaigh S.S."/>
            <person name="Byrne K.P."/>
            <person name="Wolfe K.H."/>
        </authorList>
    </citation>
    <scope>NUCLEOTIDE SEQUENCE [LARGE SCALE GENOMIC DNA]</scope>
    <source>
        <strain evidence="7">ATCC MYA-139 / BCRC 22969 / CBS 8797 / CCRC 22969 / KCTC 17520 / NBRC 10181 / NCYC 3082</strain>
    </source>
</reference>
<gene>
    <name evidence="6" type="primary">KNAG0H02140</name>
    <name evidence="6" type="ordered locus">KNAG_0H02140</name>
</gene>
<dbReference type="GO" id="GO:0005794">
    <property type="term" value="C:Golgi apparatus"/>
    <property type="evidence" value="ECO:0007669"/>
    <property type="project" value="EnsemblFungi"/>
</dbReference>
<dbReference type="EMBL" id="HE978321">
    <property type="protein sequence ID" value="CCK71628.1"/>
    <property type="molecule type" value="Genomic_DNA"/>
</dbReference>
<dbReference type="GO" id="GO:0005783">
    <property type="term" value="C:endoplasmic reticulum"/>
    <property type="evidence" value="ECO:0007669"/>
    <property type="project" value="EnsemblFungi"/>
</dbReference>
<dbReference type="GO" id="GO:0016020">
    <property type="term" value="C:membrane"/>
    <property type="evidence" value="ECO:0007669"/>
    <property type="project" value="UniProtKB-SubCell"/>
</dbReference>
<dbReference type="STRING" id="1071383.J7RPI9"/>
<dbReference type="GeneID" id="34527360"/>
<comment type="subcellular location">
    <subcellularLocation>
        <location evidence="1 5">Membrane</location>
        <topology evidence="1 5">Multi-pass membrane protein</topology>
    </subcellularLocation>
</comment>
<dbReference type="eggNOG" id="KOG3142">
    <property type="taxonomic scope" value="Eukaryota"/>
</dbReference>
<sequence length="175" mass="19213">MNQFTALSQAASFTENLSLEGVKSQLQAARSKLASLRPPQEFFNLRAVSKPANMSEIQQRVSYNLGYYSSNYALVVAMLSLYTLFTNLLLLSVIVFVFVGVWGIGKLQGQELTTPFGVFQPTQLYTALLCVAVPLGFFASPISAMLWLVGASSVTIFAHASLMEKPIETVFEEQV</sequence>
<feature type="transmembrane region" description="Helical" evidence="5">
    <location>
        <begin position="124"/>
        <end position="149"/>
    </location>
</feature>
<evidence type="ECO:0000313" key="7">
    <source>
        <dbReference type="Proteomes" id="UP000006310"/>
    </source>
</evidence>
<dbReference type="InterPro" id="IPR004895">
    <property type="entry name" value="Prenylated_rab_accept_PRA1"/>
</dbReference>
<dbReference type="PANTHER" id="PTHR19317:SF0">
    <property type="entry name" value="PRENYLATED RAB ACCEPTOR PROTEIN 1"/>
    <property type="match status" value="1"/>
</dbReference>
<dbReference type="Pfam" id="PF03208">
    <property type="entry name" value="PRA1"/>
    <property type="match status" value="1"/>
</dbReference>
<evidence type="ECO:0000256" key="3">
    <source>
        <dbReference type="ARBA" id="ARBA00022989"/>
    </source>
</evidence>
<name>J7RPI9_HUIN7</name>
<proteinExistence type="inferred from homology"/>
<keyword evidence="4 5" id="KW-0472">Membrane</keyword>
<evidence type="ECO:0000256" key="5">
    <source>
        <dbReference type="RuleBase" id="RU363107"/>
    </source>
</evidence>
<accession>J7RPI9</accession>
<feature type="transmembrane region" description="Helical" evidence="5">
    <location>
        <begin position="72"/>
        <end position="104"/>
    </location>
</feature>
<protein>
    <recommendedName>
        <fullName evidence="5">PRA1 family protein</fullName>
    </recommendedName>
</protein>
<dbReference type="PANTHER" id="PTHR19317">
    <property type="entry name" value="PRENYLATED RAB ACCEPTOR 1-RELATED"/>
    <property type="match status" value="1"/>
</dbReference>
<evidence type="ECO:0000256" key="4">
    <source>
        <dbReference type="ARBA" id="ARBA00023136"/>
    </source>
</evidence>
<dbReference type="GO" id="GO:0030134">
    <property type="term" value="C:COPII-coated ER to Golgi transport vesicle"/>
    <property type="evidence" value="ECO:0007669"/>
    <property type="project" value="EnsemblFungi"/>
</dbReference>
<dbReference type="GO" id="GO:0005777">
    <property type="term" value="C:peroxisome"/>
    <property type="evidence" value="ECO:0007669"/>
    <property type="project" value="EnsemblFungi"/>
</dbReference>